<dbReference type="EMBL" id="JAGTUF010000029">
    <property type="protein sequence ID" value="MBR9973690.1"/>
    <property type="molecule type" value="Genomic_DNA"/>
</dbReference>
<dbReference type="Pfam" id="PF02348">
    <property type="entry name" value="CTP_transf_3"/>
    <property type="match status" value="1"/>
</dbReference>
<name>A0ABS5IGY3_9PROT</name>
<dbReference type="CDD" id="cd02517">
    <property type="entry name" value="CMP-KDO-Synthetase"/>
    <property type="match status" value="1"/>
</dbReference>
<evidence type="ECO:0000256" key="1">
    <source>
        <dbReference type="ARBA" id="ARBA00022679"/>
    </source>
</evidence>
<comment type="caution">
    <text evidence="4">The sequence shown here is derived from an EMBL/GenBank/DDBJ whole genome shotgun (WGS) entry which is preliminary data.</text>
</comment>
<keyword evidence="2 4" id="KW-0548">Nucleotidyltransferase</keyword>
<dbReference type="SUPFAM" id="SSF53448">
    <property type="entry name" value="Nucleotide-diphospho-sugar transferases"/>
    <property type="match status" value="1"/>
</dbReference>
<dbReference type="InterPro" id="IPR029044">
    <property type="entry name" value="Nucleotide-diphossugar_trans"/>
</dbReference>
<keyword evidence="3" id="KW-0448">Lipopolysaccharide biosynthesis</keyword>
<dbReference type="PANTHER" id="PTHR42866:SF2">
    <property type="entry name" value="3-DEOXY-MANNO-OCTULOSONATE CYTIDYLYLTRANSFERASE, MITOCHONDRIAL"/>
    <property type="match status" value="1"/>
</dbReference>
<proteinExistence type="predicted"/>
<keyword evidence="5" id="KW-1185">Reference proteome</keyword>
<dbReference type="GO" id="GO:0008690">
    <property type="term" value="F:3-deoxy-manno-octulosonate cytidylyltransferase activity"/>
    <property type="evidence" value="ECO:0007669"/>
    <property type="project" value="UniProtKB-EC"/>
</dbReference>
<evidence type="ECO:0000313" key="5">
    <source>
        <dbReference type="Proteomes" id="UP000680714"/>
    </source>
</evidence>
<sequence>MKTVGVIPCRYKSVRFPGKPLADILGKPMMWHVYQQALKARTLDALYIATDDERIAAVCRELDLLVLMTGDNHSTGTDRVAECRDMVVADVYVNIQGDEPMIDPSAIDLVVNAIKQCDDPAVMASNAYTPISNPSDAVDTNIVKVSLTAAGNTMAYSRSPIPFPKSGEVRYLRQLGLYAFRRSGLLIFSEHQPGPVERAEGVEMLRFIEHGYHVKMVEVHDESLSVDTESDLHRVRALMGAQVGQPQL</sequence>
<evidence type="ECO:0000313" key="4">
    <source>
        <dbReference type="EMBL" id="MBR9973690.1"/>
    </source>
</evidence>
<dbReference type="PANTHER" id="PTHR42866">
    <property type="entry name" value="3-DEOXY-MANNO-OCTULOSONATE CYTIDYLYLTRANSFERASE"/>
    <property type="match status" value="1"/>
</dbReference>
<dbReference type="NCBIfam" id="TIGR00466">
    <property type="entry name" value="kdsB"/>
    <property type="match status" value="1"/>
</dbReference>
<accession>A0ABS5IGY3</accession>
<dbReference type="Gene3D" id="3.90.550.10">
    <property type="entry name" value="Spore Coat Polysaccharide Biosynthesis Protein SpsA, Chain A"/>
    <property type="match status" value="1"/>
</dbReference>
<dbReference type="Proteomes" id="UP000680714">
    <property type="component" value="Unassembled WGS sequence"/>
</dbReference>
<organism evidence="4 5">
    <name type="scientific">Magnetospirillum sulfuroxidans</name>
    <dbReference type="NCBI Taxonomy" id="611300"/>
    <lineage>
        <taxon>Bacteria</taxon>
        <taxon>Pseudomonadati</taxon>
        <taxon>Pseudomonadota</taxon>
        <taxon>Alphaproteobacteria</taxon>
        <taxon>Rhodospirillales</taxon>
        <taxon>Rhodospirillaceae</taxon>
        <taxon>Magnetospirillum</taxon>
    </lineage>
</organism>
<keyword evidence="1 4" id="KW-0808">Transferase</keyword>
<reference evidence="4 5" key="1">
    <citation type="submission" date="2021-04" db="EMBL/GenBank/DDBJ databases">
        <title>Magnetospirillum sulfuroxidans sp. nov., a facultative chemolithoautotrophic sulfur-oxidizing alphaproteobacterium isolated from freshwater sediment and proposals for Paramagetospirillum gen. nov., and Magnetospirillaceae fam. nov.</title>
        <authorList>
            <person name="Koziaeva V."/>
            <person name="Geelhoed J.S."/>
            <person name="Sorokin D.Y."/>
            <person name="Grouzdev D.S."/>
        </authorList>
    </citation>
    <scope>NUCLEOTIDE SEQUENCE [LARGE SCALE GENOMIC DNA]</scope>
    <source>
        <strain evidence="4 5">J10</strain>
    </source>
</reference>
<dbReference type="InterPro" id="IPR004528">
    <property type="entry name" value="KdsB"/>
</dbReference>
<dbReference type="NCBIfam" id="NF003952">
    <property type="entry name" value="PRK05450.1-5"/>
    <property type="match status" value="1"/>
</dbReference>
<dbReference type="NCBIfam" id="NF009905">
    <property type="entry name" value="PRK13368.1"/>
    <property type="match status" value="1"/>
</dbReference>
<evidence type="ECO:0000256" key="2">
    <source>
        <dbReference type="ARBA" id="ARBA00022695"/>
    </source>
</evidence>
<protein>
    <submittedName>
        <fullName evidence="4">3-deoxy-manno-octulosonate cytidylyltransferase</fullName>
        <ecNumber evidence="4">2.7.7.38</ecNumber>
    </submittedName>
</protein>
<dbReference type="InterPro" id="IPR003329">
    <property type="entry name" value="Cytidylyl_trans"/>
</dbReference>
<dbReference type="EC" id="2.7.7.38" evidence="4"/>
<gene>
    <name evidence="4" type="primary">kdsB</name>
    <name evidence="4" type="ORF">KEC16_18345</name>
</gene>
<evidence type="ECO:0000256" key="3">
    <source>
        <dbReference type="ARBA" id="ARBA00022985"/>
    </source>
</evidence>
<dbReference type="RefSeq" id="WP_211551658.1">
    <property type="nucleotide sequence ID" value="NZ_JAGTUF010000029.1"/>
</dbReference>